<organism evidence="1 2">
    <name type="scientific">Nocardia terpenica</name>
    <dbReference type="NCBI Taxonomy" id="455432"/>
    <lineage>
        <taxon>Bacteria</taxon>
        <taxon>Bacillati</taxon>
        <taxon>Actinomycetota</taxon>
        <taxon>Actinomycetes</taxon>
        <taxon>Mycobacteriales</taxon>
        <taxon>Nocardiaceae</taxon>
        <taxon>Nocardia</taxon>
    </lineage>
</organism>
<proteinExistence type="predicted"/>
<dbReference type="EMBL" id="LWGR01000007">
    <property type="protein sequence ID" value="KZM72486.1"/>
    <property type="molecule type" value="Genomic_DNA"/>
</dbReference>
<name>A0A164LJQ8_9NOCA</name>
<dbReference type="STRING" id="455432.AWN90_27125"/>
<keyword evidence="2" id="KW-1185">Reference proteome</keyword>
<evidence type="ECO:0000313" key="2">
    <source>
        <dbReference type="Proteomes" id="UP000076512"/>
    </source>
</evidence>
<sequence length="151" mass="16470">MTDVLRPRSGTLEAAPALPGRLVAESDRAISVRVTEGTWTFDRADVLDIDDCATGEFDAAPDGRAVLVRIRPGATADFTQRLRIELTERPMTLPQRPSPARGDEQLRTLTERWARGLRLPEVTGTGGATWTFCQTRTSGRSDDGVACDSLD</sequence>
<evidence type="ECO:0000313" key="1">
    <source>
        <dbReference type="EMBL" id="KZM72486.1"/>
    </source>
</evidence>
<dbReference type="AlphaFoldDB" id="A0A164LJQ8"/>
<protein>
    <submittedName>
        <fullName evidence="1">Uncharacterized protein</fullName>
    </submittedName>
</protein>
<dbReference type="RefSeq" id="WP_067588430.1">
    <property type="nucleotide sequence ID" value="NZ_JABMCZ010000005.1"/>
</dbReference>
<accession>A0A164LJQ8</accession>
<dbReference type="Proteomes" id="UP000076512">
    <property type="component" value="Unassembled WGS sequence"/>
</dbReference>
<dbReference type="OrthoDB" id="4547145at2"/>
<reference evidence="1 2" key="1">
    <citation type="submission" date="2016-04" db="EMBL/GenBank/DDBJ databases">
        <authorList>
            <person name="Evans L.H."/>
            <person name="Alamgir A."/>
            <person name="Owens N."/>
            <person name="Weber N.D."/>
            <person name="Virtaneva K."/>
            <person name="Barbian K."/>
            <person name="Babar A."/>
            <person name="Rosenke K."/>
        </authorList>
    </citation>
    <scope>NUCLEOTIDE SEQUENCE [LARGE SCALE GENOMIC DNA]</scope>
    <source>
        <strain evidence="1 2">IFM 0406</strain>
    </source>
</reference>
<gene>
    <name evidence="1" type="ORF">AWN90_27125</name>
</gene>
<comment type="caution">
    <text evidence="1">The sequence shown here is derived from an EMBL/GenBank/DDBJ whole genome shotgun (WGS) entry which is preliminary data.</text>
</comment>